<dbReference type="SUPFAM" id="SSF48498">
    <property type="entry name" value="Tetracyclin repressor-like, C-terminal domain"/>
    <property type="match status" value="1"/>
</dbReference>
<dbReference type="EMBL" id="BJON01000002">
    <property type="protein sequence ID" value="GED66401.1"/>
    <property type="molecule type" value="Genomic_DNA"/>
</dbReference>
<dbReference type="PROSITE" id="PS50977">
    <property type="entry name" value="HTH_TETR_2"/>
    <property type="match status" value="1"/>
</dbReference>
<dbReference type="Proteomes" id="UP000319578">
    <property type="component" value="Unassembled WGS sequence"/>
</dbReference>
<dbReference type="InterPro" id="IPR023772">
    <property type="entry name" value="DNA-bd_HTH_TetR-type_CS"/>
</dbReference>
<dbReference type="Proteomes" id="UP000036834">
    <property type="component" value="Unassembled WGS sequence"/>
</dbReference>
<dbReference type="InterPro" id="IPR013571">
    <property type="entry name" value="Tscrpt_reg_QacR_C"/>
</dbReference>
<dbReference type="InterPro" id="IPR009057">
    <property type="entry name" value="Homeodomain-like_sf"/>
</dbReference>
<evidence type="ECO:0000256" key="2">
    <source>
        <dbReference type="ARBA" id="ARBA00023125"/>
    </source>
</evidence>
<evidence type="ECO:0000256" key="1">
    <source>
        <dbReference type="ARBA" id="ARBA00023015"/>
    </source>
</evidence>
<reference evidence="7" key="2">
    <citation type="submission" date="2015-07" db="EMBL/GenBank/DDBJ databases">
        <title>MeaNS - Measles Nucleotide Surveillance Program.</title>
        <authorList>
            <person name="Tran T."/>
            <person name="Druce J."/>
        </authorList>
    </citation>
    <scope>NUCLEOTIDE SEQUENCE</scope>
    <source>
        <strain evidence="7">DSM 9887</strain>
    </source>
</reference>
<dbReference type="Pfam" id="PF00440">
    <property type="entry name" value="TetR_N"/>
    <property type="match status" value="1"/>
</dbReference>
<dbReference type="PRINTS" id="PR00455">
    <property type="entry name" value="HTHTETR"/>
</dbReference>
<dbReference type="InterPro" id="IPR036271">
    <property type="entry name" value="Tet_transcr_reg_TetR-rel_C_sf"/>
</dbReference>
<dbReference type="InterPro" id="IPR001647">
    <property type="entry name" value="HTH_TetR"/>
</dbReference>
<feature type="DNA-binding region" description="H-T-H motif" evidence="4">
    <location>
        <begin position="32"/>
        <end position="51"/>
    </location>
</feature>
<reference evidence="6 9" key="3">
    <citation type="submission" date="2019-06" db="EMBL/GenBank/DDBJ databases">
        <title>Whole genome shotgun sequence of Brevibacillus reuszeri NBRC 15719.</title>
        <authorList>
            <person name="Hosoyama A."/>
            <person name="Uohara A."/>
            <person name="Ohji S."/>
            <person name="Ichikawa N."/>
        </authorList>
    </citation>
    <scope>NUCLEOTIDE SEQUENCE [LARGE SCALE GENOMIC DNA]</scope>
    <source>
        <strain evidence="6 9">NBRC 15719</strain>
    </source>
</reference>
<dbReference type="AlphaFoldDB" id="A0A0K9YT02"/>
<proteinExistence type="predicted"/>
<comment type="caution">
    <text evidence="7">The sequence shown here is derived from an EMBL/GenBank/DDBJ whole genome shotgun (WGS) entry which is preliminary data.</text>
</comment>
<gene>
    <name evidence="7" type="ORF">ADS79_21195</name>
    <name evidence="6" type="ORF">BRE01_01030</name>
</gene>
<dbReference type="OrthoDB" id="9785164at2"/>
<keyword evidence="1" id="KW-0805">Transcription regulation</keyword>
<dbReference type="GO" id="GO:0003677">
    <property type="term" value="F:DNA binding"/>
    <property type="evidence" value="ECO:0007669"/>
    <property type="project" value="UniProtKB-UniRule"/>
</dbReference>
<evidence type="ECO:0000256" key="4">
    <source>
        <dbReference type="PROSITE-ProRule" id="PRU00335"/>
    </source>
</evidence>
<dbReference type="Gene3D" id="1.10.357.10">
    <property type="entry name" value="Tetracycline Repressor, domain 2"/>
    <property type="match status" value="1"/>
</dbReference>
<evidence type="ECO:0000313" key="7">
    <source>
        <dbReference type="EMBL" id="KNB71325.1"/>
    </source>
</evidence>
<keyword evidence="3" id="KW-0804">Transcription</keyword>
<keyword evidence="2 4" id="KW-0238">DNA-binding</keyword>
<keyword evidence="9" id="KW-1185">Reference proteome</keyword>
<name>A0A0K9YT02_9BACL</name>
<feature type="domain" description="HTH tetR-type" evidence="5">
    <location>
        <begin position="9"/>
        <end position="69"/>
    </location>
</feature>
<organism evidence="7 8">
    <name type="scientific">Brevibacillus reuszeri</name>
    <dbReference type="NCBI Taxonomy" id="54915"/>
    <lineage>
        <taxon>Bacteria</taxon>
        <taxon>Bacillati</taxon>
        <taxon>Bacillota</taxon>
        <taxon>Bacilli</taxon>
        <taxon>Bacillales</taxon>
        <taxon>Paenibacillaceae</taxon>
        <taxon>Brevibacillus</taxon>
    </lineage>
</organism>
<evidence type="ECO:0000256" key="3">
    <source>
        <dbReference type="ARBA" id="ARBA00023163"/>
    </source>
</evidence>
<dbReference type="SUPFAM" id="SSF46689">
    <property type="entry name" value="Homeodomain-like"/>
    <property type="match status" value="1"/>
</dbReference>
<evidence type="ECO:0000313" key="6">
    <source>
        <dbReference type="EMBL" id="GED66401.1"/>
    </source>
</evidence>
<dbReference type="PROSITE" id="PS01081">
    <property type="entry name" value="HTH_TETR_1"/>
    <property type="match status" value="1"/>
</dbReference>
<dbReference type="RefSeq" id="WP_049740358.1">
    <property type="nucleotide sequence ID" value="NZ_BJON01000002.1"/>
</dbReference>
<protein>
    <submittedName>
        <fullName evidence="6 7">Transcriptional regulator</fullName>
    </submittedName>
</protein>
<dbReference type="STRING" id="54915.ADS79_21195"/>
<dbReference type="Gene3D" id="1.10.10.60">
    <property type="entry name" value="Homeodomain-like"/>
    <property type="match status" value="1"/>
</dbReference>
<dbReference type="GO" id="GO:0003700">
    <property type="term" value="F:DNA-binding transcription factor activity"/>
    <property type="evidence" value="ECO:0007669"/>
    <property type="project" value="InterPro"/>
</dbReference>
<reference evidence="8" key="1">
    <citation type="submission" date="2015-07" db="EMBL/GenBank/DDBJ databases">
        <title>Genome sequencing project for genomic taxonomy and phylogenomics of Bacillus-like bacteria.</title>
        <authorList>
            <person name="Liu B."/>
            <person name="Wang J."/>
            <person name="Zhu Y."/>
            <person name="Liu G."/>
            <person name="Chen Q."/>
            <person name="Chen Z."/>
            <person name="Lan J."/>
            <person name="Che J."/>
            <person name="Ge C."/>
            <person name="Shi H."/>
            <person name="Pan Z."/>
            <person name="Liu X."/>
        </authorList>
    </citation>
    <scope>NUCLEOTIDE SEQUENCE [LARGE SCALE GENOMIC DNA]</scope>
    <source>
        <strain evidence="8">DSM 9887</strain>
    </source>
</reference>
<dbReference type="PANTHER" id="PTHR47506:SF1">
    <property type="entry name" value="HTH-TYPE TRANSCRIPTIONAL REGULATOR YJDC"/>
    <property type="match status" value="1"/>
</dbReference>
<evidence type="ECO:0000313" key="9">
    <source>
        <dbReference type="Proteomes" id="UP000319578"/>
    </source>
</evidence>
<dbReference type="GO" id="GO:0045892">
    <property type="term" value="P:negative regulation of DNA-templated transcription"/>
    <property type="evidence" value="ECO:0007669"/>
    <property type="project" value="InterPro"/>
</dbReference>
<sequence length="197" mass="22472">MSKRRLDGEKTKLHIAEKATELFSQKGYSATSIEDICQATGASKGSLYYHFKNKEQLFLFLLEKQYQEFIELWQQKEKEYSTSIEKLYGLGTFIIDDFLSHPLKRAGEEFSGSQLADPAIMDQVMEILGSTYTLYISLFQEGMENGEFAKGDPAELAMIYEGLLNGLINVGFQFEEERLHSLMKRGIDVMLHGIVAR</sequence>
<dbReference type="PANTHER" id="PTHR47506">
    <property type="entry name" value="TRANSCRIPTIONAL REGULATORY PROTEIN"/>
    <property type="match status" value="1"/>
</dbReference>
<accession>A0A0K9YT02</accession>
<evidence type="ECO:0000259" key="5">
    <source>
        <dbReference type="PROSITE" id="PS50977"/>
    </source>
</evidence>
<evidence type="ECO:0000313" key="8">
    <source>
        <dbReference type="Proteomes" id="UP000036834"/>
    </source>
</evidence>
<dbReference type="EMBL" id="LGIQ01000009">
    <property type="protein sequence ID" value="KNB71325.1"/>
    <property type="molecule type" value="Genomic_DNA"/>
</dbReference>
<dbReference type="Pfam" id="PF08360">
    <property type="entry name" value="TetR_C_5"/>
    <property type="match status" value="1"/>
</dbReference>
<dbReference type="PATRIC" id="fig|54915.3.peg.3369"/>